<dbReference type="GO" id="GO:0006826">
    <property type="term" value="P:iron ion transport"/>
    <property type="evidence" value="ECO:0007669"/>
    <property type="project" value="TreeGrafter"/>
</dbReference>
<dbReference type="InterPro" id="IPR017927">
    <property type="entry name" value="FAD-bd_FR_type"/>
</dbReference>
<dbReference type="PANTHER" id="PTHR32361">
    <property type="entry name" value="FERRIC/CUPRIC REDUCTASE TRANSMEMBRANE COMPONENT"/>
    <property type="match status" value="1"/>
</dbReference>
<dbReference type="InterPro" id="IPR051410">
    <property type="entry name" value="Ferric/Cupric_Reductase"/>
</dbReference>
<organism evidence="7 8">
    <name type="scientific">Polytolypa hystricis (strain UAMH7299)</name>
    <dbReference type="NCBI Taxonomy" id="1447883"/>
    <lineage>
        <taxon>Eukaryota</taxon>
        <taxon>Fungi</taxon>
        <taxon>Dikarya</taxon>
        <taxon>Ascomycota</taxon>
        <taxon>Pezizomycotina</taxon>
        <taxon>Eurotiomycetes</taxon>
        <taxon>Eurotiomycetidae</taxon>
        <taxon>Onygenales</taxon>
        <taxon>Onygenales incertae sedis</taxon>
        <taxon>Polytolypa</taxon>
    </lineage>
</organism>
<accession>A0A2B7Y541</accession>
<dbReference type="PROSITE" id="PS51384">
    <property type="entry name" value="FAD_FR"/>
    <property type="match status" value="1"/>
</dbReference>
<protein>
    <recommendedName>
        <fullName evidence="6">FAD-binding FR-type domain-containing protein</fullName>
    </recommendedName>
</protein>
<feature type="transmembrane region" description="Helical" evidence="5">
    <location>
        <begin position="6"/>
        <end position="39"/>
    </location>
</feature>
<dbReference type="PANTHER" id="PTHR32361:SF26">
    <property type="entry name" value="FAD-BINDING 8 DOMAIN-CONTAINING PROTEIN-RELATED"/>
    <property type="match status" value="1"/>
</dbReference>
<keyword evidence="3" id="KW-0249">Electron transport</keyword>
<feature type="transmembrane region" description="Helical" evidence="5">
    <location>
        <begin position="214"/>
        <end position="235"/>
    </location>
</feature>
<evidence type="ECO:0000256" key="2">
    <source>
        <dbReference type="ARBA" id="ARBA00022448"/>
    </source>
</evidence>
<dbReference type="Gene3D" id="3.40.50.80">
    <property type="entry name" value="Nucleotide-binding domain of ferredoxin-NADP reductase (FNR) module"/>
    <property type="match status" value="1"/>
</dbReference>
<dbReference type="EMBL" id="PDNA01000049">
    <property type="protein sequence ID" value="PGH19274.1"/>
    <property type="molecule type" value="Genomic_DNA"/>
</dbReference>
<dbReference type="GO" id="GO:0006879">
    <property type="term" value="P:intracellular iron ion homeostasis"/>
    <property type="evidence" value="ECO:0007669"/>
    <property type="project" value="TreeGrafter"/>
</dbReference>
<dbReference type="Proteomes" id="UP000224634">
    <property type="component" value="Unassembled WGS sequence"/>
</dbReference>
<comment type="similarity">
    <text evidence="1">Belongs to the ferric reductase (FRE) family.</text>
</comment>
<keyword evidence="2" id="KW-0813">Transport</keyword>
<keyword evidence="8" id="KW-1185">Reference proteome</keyword>
<dbReference type="InterPro" id="IPR039261">
    <property type="entry name" value="FNR_nucleotide-bd"/>
</dbReference>
<evidence type="ECO:0000256" key="4">
    <source>
        <dbReference type="ARBA" id="ARBA00023002"/>
    </source>
</evidence>
<keyword evidence="5" id="KW-0472">Membrane</keyword>
<dbReference type="STRING" id="1447883.A0A2B7Y541"/>
<feature type="transmembrane region" description="Helical" evidence="5">
    <location>
        <begin position="127"/>
        <end position="150"/>
    </location>
</feature>
<feature type="domain" description="FAD-binding FR-type" evidence="6">
    <location>
        <begin position="244"/>
        <end position="355"/>
    </location>
</feature>
<dbReference type="InterPro" id="IPR013121">
    <property type="entry name" value="Fe_red_NAD-bd_6"/>
</dbReference>
<dbReference type="GO" id="GO:0015677">
    <property type="term" value="P:copper ion import"/>
    <property type="evidence" value="ECO:0007669"/>
    <property type="project" value="TreeGrafter"/>
</dbReference>
<dbReference type="GO" id="GO:0000293">
    <property type="term" value="F:ferric-chelate reductase activity"/>
    <property type="evidence" value="ECO:0007669"/>
    <property type="project" value="TreeGrafter"/>
</dbReference>
<dbReference type="AlphaFoldDB" id="A0A2B7Y541"/>
<evidence type="ECO:0000313" key="7">
    <source>
        <dbReference type="EMBL" id="PGH19274.1"/>
    </source>
</evidence>
<keyword evidence="5" id="KW-0812">Transmembrane</keyword>
<evidence type="ECO:0000256" key="5">
    <source>
        <dbReference type="SAM" id="Phobius"/>
    </source>
</evidence>
<gene>
    <name evidence="7" type="ORF">AJ80_04027</name>
</gene>
<keyword evidence="4" id="KW-0560">Oxidoreductase</keyword>
<reference evidence="7 8" key="1">
    <citation type="submission" date="2017-10" db="EMBL/GenBank/DDBJ databases">
        <title>Comparative genomics in systemic dimorphic fungi from Ajellomycetaceae.</title>
        <authorList>
            <person name="Munoz J.F."/>
            <person name="Mcewen J.G."/>
            <person name="Clay O.K."/>
            <person name="Cuomo C.A."/>
        </authorList>
    </citation>
    <scope>NUCLEOTIDE SEQUENCE [LARGE SCALE GENOMIC DNA]</scope>
    <source>
        <strain evidence="7 8">UAMH7299</strain>
    </source>
</reference>
<evidence type="ECO:0000256" key="1">
    <source>
        <dbReference type="ARBA" id="ARBA00006278"/>
    </source>
</evidence>
<evidence type="ECO:0000313" key="8">
    <source>
        <dbReference type="Proteomes" id="UP000224634"/>
    </source>
</evidence>
<evidence type="ECO:0000256" key="3">
    <source>
        <dbReference type="ARBA" id="ARBA00022982"/>
    </source>
</evidence>
<keyword evidence="5" id="KW-1133">Transmembrane helix</keyword>
<sequence>MNVPEVYSIAVAGSIITLLVIRAIMFVLVACRLVACLLLSLSTKSSRFLFIYFPKLYHRVSRVVSRYFLLQILYFCGTAACNFIGVGSTAQAGSRAAQLAVVNLVPVLLASSHDFGARMLGISLRTYGSIHTTSSLMVFIQSLIHTATVIHRATFSPAEPQQFYGSLGGLTLLLLCVSLIIQRRYYEIFLKAHLACTIFLIYSLWRHVQLRGRFVRLCVATSAALFMATFTLRVARALFRNLAFGKFFCRLTLNSQQGSNPGDAFEVKITLPRPWKVKAGEWIKLSVPHVGLFYLFQTHRFVVVWSEDGSGSNASSISLLIKPRSGFTRRILDRIQPQTECRAWIDGPYGPSRIGRFGTRTVGDYGHVVMFATDIGIAVQIPYIRETLTGIKECRVRTRSITLVWQMDRSNALDEVRQWLQDLVAEDKSYNLQLLVYDASRASSLKDPLRFGEHDLIQVYGGEVNWQEQLENEISNRKGRLLVMVSAQRHVREKIRDFVQENVYRDVELLDLEFQPWASRKRWCPI</sequence>
<dbReference type="CDD" id="cd06186">
    <property type="entry name" value="NOX_Duox_like_FAD_NADP"/>
    <property type="match status" value="1"/>
</dbReference>
<evidence type="ECO:0000259" key="6">
    <source>
        <dbReference type="PROSITE" id="PS51384"/>
    </source>
</evidence>
<name>A0A2B7Y541_POLH7</name>
<dbReference type="GO" id="GO:0005886">
    <property type="term" value="C:plasma membrane"/>
    <property type="evidence" value="ECO:0007669"/>
    <property type="project" value="TreeGrafter"/>
</dbReference>
<dbReference type="InterPro" id="IPR013112">
    <property type="entry name" value="FAD-bd_8"/>
</dbReference>
<feature type="transmembrane region" description="Helical" evidence="5">
    <location>
        <begin position="162"/>
        <end position="181"/>
    </location>
</feature>
<dbReference type="OrthoDB" id="4184411at2759"/>
<proteinExistence type="inferred from homology"/>
<dbReference type="Pfam" id="PF08022">
    <property type="entry name" value="FAD_binding_8"/>
    <property type="match status" value="1"/>
</dbReference>
<comment type="caution">
    <text evidence="7">The sequence shown here is derived from an EMBL/GenBank/DDBJ whole genome shotgun (WGS) entry which is preliminary data.</text>
</comment>
<feature type="transmembrane region" description="Helical" evidence="5">
    <location>
        <begin position="67"/>
        <end position="90"/>
    </location>
</feature>
<dbReference type="Pfam" id="PF08030">
    <property type="entry name" value="NAD_binding_6"/>
    <property type="match status" value="1"/>
</dbReference>